<keyword evidence="5" id="KW-1185">Reference proteome</keyword>
<reference evidence="4" key="1">
    <citation type="submission" date="2022-11" db="EMBL/GenBank/DDBJ databases">
        <authorList>
            <person name="Petersen C."/>
        </authorList>
    </citation>
    <scope>NUCLEOTIDE SEQUENCE</scope>
    <source>
        <strain evidence="4">IBT 26290</strain>
    </source>
</reference>
<comment type="caution">
    <text evidence="4">The sequence shown here is derived from an EMBL/GenBank/DDBJ whole genome shotgun (WGS) entry which is preliminary data.</text>
</comment>
<dbReference type="EMBL" id="JAPQKN010000002">
    <property type="protein sequence ID" value="KAJ5167929.1"/>
    <property type="molecule type" value="Genomic_DNA"/>
</dbReference>
<feature type="chain" id="PRO_5040942117" evidence="2">
    <location>
        <begin position="23"/>
        <end position="287"/>
    </location>
</feature>
<protein>
    <submittedName>
        <fullName evidence="4">Alginate lyase 2</fullName>
    </submittedName>
</protein>
<evidence type="ECO:0000256" key="2">
    <source>
        <dbReference type="SAM" id="SignalP"/>
    </source>
</evidence>
<keyword evidence="4" id="KW-0456">Lyase</keyword>
<evidence type="ECO:0000313" key="4">
    <source>
        <dbReference type="EMBL" id="KAJ5167929.1"/>
    </source>
</evidence>
<dbReference type="Pfam" id="PF08787">
    <property type="entry name" value="Alginate_lyase2"/>
    <property type="match status" value="1"/>
</dbReference>
<feature type="compositionally biased region" description="Low complexity" evidence="1">
    <location>
        <begin position="260"/>
        <end position="287"/>
    </location>
</feature>
<dbReference type="AlphaFoldDB" id="A0A9W9I761"/>
<feature type="region of interest" description="Disordered" evidence="1">
    <location>
        <begin position="259"/>
        <end position="287"/>
    </location>
</feature>
<dbReference type="SUPFAM" id="SSF49899">
    <property type="entry name" value="Concanavalin A-like lectins/glucanases"/>
    <property type="match status" value="1"/>
</dbReference>
<feature type="domain" description="Alginate lyase 2" evidence="3">
    <location>
        <begin position="34"/>
        <end position="256"/>
    </location>
</feature>
<dbReference type="RefSeq" id="XP_056544390.1">
    <property type="nucleotide sequence ID" value="XM_056685648.1"/>
</dbReference>
<proteinExistence type="predicted"/>
<dbReference type="InterPro" id="IPR013320">
    <property type="entry name" value="ConA-like_dom_sf"/>
</dbReference>
<organism evidence="4 5">
    <name type="scientific">Penicillium canariense</name>
    <dbReference type="NCBI Taxonomy" id="189055"/>
    <lineage>
        <taxon>Eukaryota</taxon>
        <taxon>Fungi</taxon>
        <taxon>Dikarya</taxon>
        <taxon>Ascomycota</taxon>
        <taxon>Pezizomycotina</taxon>
        <taxon>Eurotiomycetes</taxon>
        <taxon>Eurotiomycetidae</taxon>
        <taxon>Eurotiales</taxon>
        <taxon>Aspergillaceae</taxon>
        <taxon>Penicillium</taxon>
    </lineage>
</organism>
<feature type="signal peptide" evidence="2">
    <location>
        <begin position="1"/>
        <end position="22"/>
    </location>
</feature>
<dbReference type="GeneID" id="81424824"/>
<name>A0A9W9I761_9EURO</name>
<gene>
    <name evidence="4" type="ORF">N7482_003523</name>
</gene>
<reference evidence="4" key="2">
    <citation type="journal article" date="2023" name="IMA Fungus">
        <title>Comparative genomic study of the Penicillium genus elucidates a diverse pangenome and 15 lateral gene transfer events.</title>
        <authorList>
            <person name="Petersen C."/>
            <person name="Sorensen T."/>
            <person name="Nielsen M.R."/>
            <person name="Sondergaard T.E."/>
            <person name="Sorensen J.L."/>
            <person name="Fitzpatrick D.A."/>
            <person name="Frisvad J.C."/>
            <person name="Nielsen K.L."/>
        </authorList>
    </citation>
    <scope>NUCLEOTIDE SEQUENCE</scope>
    <source>
        <strain evidence="4">IBT 26290</strain>
    </source>
</reference>
<dbReference type="Proteomes" id="UP001149163">
    <property type="component" value="Unassembled WGS sequence"/>
</dbReference>
<dbReference type="OrthoDB" id="77013at2759"/>
<keyword evidence="2" id="KW-0732">Signal</keyword>
<dbReference type="InterPro" id="IPR014895">
    <property type="entry name" value="Alginate_lyase_2"/>
</dbReference>
<dbReference type="GO" id="GO:0016829">
    <property type="term" value="F:lyase activity"/>
    <property type="evidence" value="ECO:0007669"/>
    <property type="project" value="UniProtKB-KW"/>
</dbReference>
<evidence type="ECO:0000259" key="3">
    <source>
        <dbReference type="Pfam" id="PF08787"/>
    </source>
</evidence>
<sequence length="287" mass="29982">MTSKMITSVLFLVILQGTTTLAQLDPKCAPGGNFNLEYWNLQLPTGSTHSPDTISSKALQGCSGYEDSSLFYTESSDGALVMKVCGSSSSCGCVTTPGSLHCRTELRELASDTGSKASWSPLNPVNRLSATLVVPTPDDSTHGTVIGQVHIDDTISSKPICELYYSQAGVLTMGVEQTRSGGNEVMTTIGKVPVGTKFTYEIAYEGGVLSVSINGGAAQKLSTYSLDNPDSYFKAGNYNQGSSASEVHFFAINVDHGAGSVSTSSSKSTTMTTTSHAGTTTTAKPPP</sequence>
<accession>A0A9W9I761</accession>
<evidence type="ECO:0000313" key="5">
    <source>
        <dbReference type="Proteomes" id="UP001149163"/>
    </source>
</evidence>
<dbReference type="Gene3D" id="2.60.120.200">
    <property type="match status" value="1"/>
</dbReference>
<evidence type="ECO:0000256" key="1">
    <source>
        <dbReference type="SAM" id="MobiDB-lite"/>
    </source>
</evidence>